<dbReference type="SMART" id="SM00355">
    <property type="entry name" value="ZnF_C2H2"/>
    <property type="match status" value="5"/>
</dbReference>
<feature type="binding site" evidence="12">
    <location>
        <position position="54"/>
    </location>
    <ligand>
        <name>Zn(2+)</name>
        <dbReference type="ChEBI" id="CHEBI:29105"/>
    </ligand>
</feature>
<keyword evidence="10" id="KW-0539">Nucleus</keyword>
<dbReference type="FunFam" id="3.30.160.60:FF:000688">
    <property type="entry name" value="zinc finger protein 197 isoform X1"/>
    <property type="match status" value="1"/>
</dbReference>
<evidence type="ECO:0000313" key="16">
    <source>
        <dbReference type="EMBL" id="EDW81321.1"/>
    </source>
</evidence>
<comment type="similarity">
    <text evidence="2">Belongs to the krueppel C2H2-type zinc-finger protein family.</text>
</comment>
<evidence type="ECO:0000256" key="1">
    <source>
        <dbReference type="ARBA" id="ARBA00004123"/>
    </source>
</evidence>
<evidence type="ECO:0000259" key="14">
    <source>
        <dbReference type="PROSITE" id="PS50157"/>
    </source>
</evidence>
<dbReference type="eggNOG" id="KOG1721">
    <property type="taxonomic scope" value="Eukaryota"/>
</dbReference>
<dbReference type="Gene3D" id="3.30.160.60">
    <property type="entry name" value="Classic Zinc Finger"/>
    <property type="match status" value="5"/>
</dbReference>
<dbReference type="PANTHER" id="PTHR23235">
    <property type="entry name" value="KRUEPPEL-LIKE TRANSCRIPTION FACTOR"/>
    <property type="match status" value="1"/>
</dbReference>
<dbReference type="PhylomeDB" id="B4N870"/>
<dbReference type="SMART" id="SM00868">
    <property type="entry name" value="zf-AD"/>
    <property type="match status" value="1"/>
</dbReference>
<dbReference type="InterPro" id="IPR012934">
    <property type="entry name" value="Znf_AD"/>
</dbReference>
<dbReference type="Pfam" id="PF07776">
    <property type="entry name" value="zf-AD"/>
    <property type="match status" value="1"/>
</dbReference>
<accession>B4N870</accession>
<keyword evidence="17" id="KW-1185">Reference proteome</keyword>
<dbReference type="FunFam" id="3.30.160.60:FF:001273">
    <property type="entry name" value="Zinc finger protein"/>
    <property type="match status" value="1"/>
</dbReference>
<organism evidence="16 17">
    <name type="scientific">Drosophila willistoni</name>
    <name type="common">Fruit fly</name>
    <dbReference type="NCBI Taxonomy" id="7260"/>
    <lineage>
        <taxon>Eukaryota</taxon>
        <taxon>Metazoa</taxon>
        <taxon>Ecdysozoa</taxon>
        <taxon>Arthropoda</taxon>
        <taxon>Hexapoda</taxon>
        <taxon>Insecta</taxon>
        <taxon>Pterygota</taxon>
        <taxon>Neoptera</taxon>
        <taxon>Endopterygota</taxon>
        <taxon>Diptera</taxon>
        <taxon>Brachycera</taxon>
        <taxon>Muscomorpha</taxon>
        <taxon>Ephydroidea</taxon>
        <taxon>Drosophilidae</taxon>
        <taxon>Drosophila</taxon>
        <taxon>Sophophora</taxon>
    </lineage>
</organism>
<dbReference type="PROSITE" id="PS00028">
    <property type="entry name" value="ZINC_FINGER_C2H2_1"/>
    <property type="match status" value="5"/>
</dbReference>
<dbReference type="InterPro" id="IPR013087">
    <property type="entry name" value="Znf_C2H2_type"/>
</dbReference>
<evidence type="ECO:0000256" key="8">
    <source>
        <dbReference type="ARBA" id="ARBA00023125"/>
    </source>
</evidence>
<evidence type="ECO:0000256" key="11">
    <source>
        <dbReference type="PROSITE-ProRule" id="PRU00042"/>
    </source>
</evidence>
<feature type="domain" description="C2H2-type" evidence="14">
    <location>
        <begin position="238"/>
        <end position="265"/>
    </location>
</feature>
<dbReference type="Proteomes" id="UP000007798">
    <property type="component" value="Unassembled WGS sequence"/>
</dbReference>
<proteinExistence type="inferred from homology"/>
<keyword evidence="3 12" id="KW-0479">Metal-binding</keyword>
<evidence type="ECO:0000256" key="2">
    <source>
        <dbReference type="ARBA" id="ARBA00006991"/>
    </source>
</evidence>
<dbReference type="OrthoDB" id="8117402at2759"/>
<dbReference type="FunCoup" id="B4N870">
    <property type="interactions" value="185"/>
</dbReference>
<keyword evidence="4" id="KW-0677">Repeat</keyword>
<dbReference type="InterPro" id="IPR036236">
    <property type="entry name" value="Znf_C2H2_sf"/>
</dbReference>
<dbReference type="InParanoid" id="B4N870"/>
<reference evidence="16 17" key="1">
    <citation type="journal article" date="2007" name="Nature">
        <title>Evolution of genes and genomes on the Drosophila phylogeny.</title>
        <authorList>
            <consortium name="Drosophila 12 Genomes Consortium"/>
            <person name="Clark A.G."/>
            <person name="Eisen M.B."/>
            <person name="Smith D.R."/>
            <person name="Bergman C.M."/>
            <person name="Oliver B."/>
            <person name="Markow T.A."/>
            <person name="Kaufman T.C."/>
            <person name="Kellis M."/>
            <person name="Gelbart W."/>
            <person name="Iyer V.N."/>
            <person name="Pollard D.A."/>
            <person name="Sackton T.B."/>
            <person name="Larracuente A.M."/>
            <person name="Singh N.D."/>
            <person name="Abad J.P."/>
            <person name="Abt D.N."/>
            <person name="Adryan B."/>
            <person name="Aguade M."/>
            <person name="Akashi H."/>
            <person name="Anderson W.W."/>
            <person name="Aquadro C.F."/>
            <person name="Ardell D.H."/>
            <person name="Arguello R."/>
            <person name="Artieri C.G."/>
            <person name="Barbash D.A."/>
            <person name="Barker D."/>
            <person name="Barsanti P."/>
            <person name="Batterham P."/>
            <person name="Batzoglou S."/>
            <person name="Begun D."/>
            <person name="Bhutkar A."/>
            <person name="Blanco E."/>
            <person name="Bosak S.A."/>
            <person name="Bradley R.K."/>
            <person name="Brand A.D."/>
            <person name="Brent M.R."/>
            <person name="Brooks A.N."/>
            <person name="Brown R.H."/>
            <person name="Butlin R.K."/>
            <person name="Caggese C."/>
            <person name="Calvi B.R."/>
            <person name="Bernardo de Carvalho A."/>
            <person name="Caspi A."/>
            <person name="Castrezana S."/>
            <person name="Celniker S.E."/>
            <person name="Chang J.L."/>
            <person name="Chapple C."/>
            <person name="Chatterji S."/>
            <person name="Chinwalla A."/>
            <person name="Civetta A."/>
            <person name="Clifton S.W."/>
            <person name="Comeron J.M."/>
            <person name="Costello J.C."/>
            <person name="Coyne J.A."/>
            <person name="Daub J."/>
            <person name="David R.G."/>
            <person name="Delcher A.L."/>
            <person name="Delehaunty K."/>
            <person name="Do C.B."/>
            <person name="Ebling H."/>
            <person name="Edwards K."/>
            <person name="Eickbush T."/>
            <person name="Evans J.D."/>
            <person name="Filipski A."/>
            <person name="Findeiss S."/>
            <person name="Freyhult E."/>
            <person name="Fulton L."/>
            <person name="Fulton R."/>
            <person name="Garcia A.C."/>
            <person name="Gardiner A."/>
            <person name="Garfield D.A."/>
            <person name="Garvin B.E."/>
            <person name="Gibson G."/>
            <person name="Gilbert D."/>
            <person name="Gnerre S."/>
            <person name="Godfrey J."/>
            <person name="Good R."/>
            <person name="Gotea V."/>
            <person name="Gravely B."/>
            <person name="Greenberg A.J."/>
            <person name="Griffiths-Jones S."/>
            <person name="Gross S."/>
            <person name="Guigo R."/>
            <person name="Gustafson E.A."/>
            <person name="Haerty W."/>
            <person name="Hahn M.W."/>
            <person name="Halligan D.L."/>
            <person name="Halpern A.L."/>
            <person name="Halter G.M."/>
            <person name="Han M.V."/>
            <person name="Heger A."/>
            <person name="Hillier L."/>
            <person name="Hinrichs A.S."/>
            <person name="Holmes I."/>
            <person name="Hoskins R.A."/>
            <person name="Hubisz M.J."/>
            <person name="Hultmark D."/>
            <person name="Huntley M.A."/>
            <person name="Jaffe D.B."/>
            <person name="Jagadeeshan S."/>
            <person name="Jeck W.R."/>
            <person name="Johnson J."/>
            <person name="Jones C.D."/>
            <person name="Jordan W.C."/>
            <person name="Karpen G.H."/>
            <person name="Kataoka E."/>
            <person name="Keightley P.D."/>
            <person name="Kheradpour P."/>
            <person name="Kirkness E.F."/>
            <person name="Koerich L.B."/>
            <person name="Kristiansen K."/>
            <person name="Kudrna D."/>
            <person name="Kulathinal R.J."/>
            <person name="Kumar S."/>
            <person name="Kwok R."/>
            <person name="Lander E."/>
            <person name="Langley C.H."/>
            <person name="Lapoint R."/>
            <person name="Lazzaro B.P."/>
            <person name="Lee S.J."/>
            <person name="Levesque L."/>
            <person name="Li R."/>
            <person name="Lin C.F."/>
            <person name="Lin M.F."/>
            <person name="Lindblad-Toh K."/>
            <person name="Llopart A."/>
            <person name="Long M."/>
            <person name="Low L."/>
            <person name="Lozovsky E."/>
            <person name="Lu J."/>
            <person name="Luo M."/>
            <person name="Machado C.A."/>
            <person name="Makalowski W."/>
            <person name="Marzo M."/>
            <person name="Matsuda M."/>
            <person name="Matzkin L."/>
            <person name="McAllister B."/>
            <person name="McBride C.S."/>
            <person name="McKernan B."/>
            <person name="McKernan K."/>
            <person name="Mendez-Lago M."/>
            <person name="Minx P."/>
            <person name="Mollenhauer M.U."/>
            <person name="Montooth K."/>
            <person name="Mount S.M."/>
            <person name="Mu X."/>
            <person name="Myers E."/>
            <person name="Negre B."/>
            <person name="Newfeld S."/>
            <person name="Nielsen R."/>
            <person name="Noor M.A."/>
            <person name="O'Grady P."/>
            <person name="Pachter L."/>
            <person name="Papaceit M."/>
            <person name="Parisi M.J."/>
            <person name="Parisi M."/>
            <person name="Parts L."/>
            <person name="Pedersen J.S."/>
            <person name="Pesole G."/>
            <person name="Phillippy A.M."/>
            <person name="Ponting C.P."/>
            <person name="Pop M."/>
            <person name="Porcelli D."/>
            <person name="Powell J.R."/>
            <person name="Prohaska S."/>
            <person name="Pruitt K."/>
            <person name="Puig M."/>
            <person name="Quesneville H."/>
            <person name="Ram K.R."/>
            <person name="Rand D."/>
            <person name="Rasmussen M.D."/>
            <person name="Reed L.K."/>
            <person name="Reenan R."/>
            <person name="Reily A."/>
            <person name="Remington K.A."/>
            <person name="Rieger T.T."/>
            <person name="Ritchie M.G."/>
            <person name="Robin C."/>
            <person name="Rogers Y.H."/>
            <person name="Rohde C."/>
            <person name="Rozas J."/>
            <person name="Rubenfield M.J."/>
            <person name="Ruiz A."/>
            <person name="Russo S."/>
            <person name="Salzberg S.L."/>
            <person name="Sanchez-Gracia A."/>
            <person name="Saranga D.J."/>
            <person name="Sato H."/>
            <person name="Schaeffer S.W."/>
            <person name="Schatz M.C."/>
            <person name="Schlenke T."/>
            <person name="Schwartz R."/>
            <person name="Segarra C."/>
            <person name="Singh R.S."/>
            <person name="Sirot L."/>
            <person name="Sirota M."/>
            <person name="Sisneros N.B."/>
            <person name="Smith C.D."/>
            <person name="Smith T.F."/>
            <person name="Spieth J."/>
            <person name="Stage D.E."/>
            <person name="Stark A."/>
            <person name="Stephan W."/>
            <person name="Strausberg R.L."/>
            <person name="Strempel S."/>
            <person name="Sturgill D."/>
            <person name="Sutton G."/>
            <person name="Sutton G.G."/>
            <person name="Tao W."/>
            <person name="Teichmann S."/>
            <person name="Tobari Y.N."/>
            <person name="Tomimura Y."/>
            <person name="Tsolas J.M."/>
            <person name="Valente V.L."/>
            <person name="Venter E."/>
            <person name="Venter J.C."/>
            <person name="Vicario S."/>
            <person name="Vieira F.G."/>
            <person name="Vilella A.J."/>
            <person name="Villasante A."/>
            <person name="Walenz B."/>
            <person name="Wang J."/>
            <person name="Wasserman M."/>
            <person name="Watts T."/>
            <person name="Wilson D."/>
            <person name="Wilson R.K."/>
            <person name="Wing R.A."/>
            <person name="Wolfner M.F."/>
            <person name="Wong A."/>
            <person name="Wong G.K."/>
            <person name="Wu C.I."/>
            <person name="Wu G."/>
            <person name="Yamamoto D."/>
            <person name="Yang H.P."/>
            <person name="Yang S.P."/>
            <person name="Yorke J.A."/>
            <person name="Yoshida K."/>
            <person name="Zdobnov E."/>
            <person name="Zhang P."/>
            <person name="Zhang Y."/>
            <person name="Zimin A.V."/>
            <person name="Baldwin J."/>
            <person name="Abdouelleil A."/>
            <person name="Abdulkadir J."/>
            <person name="Abebe A."/>
            <person name="Abera B."/>
            <person name="Abreu J."/>
            <person name="Acer S.C."/>
            <person name="Aftuck L."/>
            <person name="Alexander A."/>
            <person name="An P."/>
            <person name="Anderson E."/>
            <person name="Anderson S."/>
            <person name="Arachi H."/>
            <person name="Azer M."/>
            <person name="Bachantsang P."/>
            <person name="Barry A."/>
            <person name="Bayul T."/>
            <person name="Berlin A."/>
            <person name="Bessette D."/>
            <person name="Bloom T."/>
            <person name="Blye J."/>
            <person name="Boguslavskiy L."/>
            <person name="Bonnet C."/>
            <person name="Boukhgalter B."/>
            <person name="Bourzgui I."/>
            <person name="Brown A."/>
            <person name="Cahill P."/>
            <person name="Channer S."/>
            <person name="Cheshatsang Y."/>
            <person name="Chuda L."/>
            <person name="Citroen M."/>
            <person name="Collymore A."/>
            <person name="Cooke P."/>
            <person name="Costello M."/>
            <person name="D'Aco K."/>
            <person name="Daza R."/>
            <person name="De Haan G."/>
            <person name="DeGray S."/>
            <person name="DeMaso C."/>
            <person name="Dhargay N."/>
            <person name="Dooley K."/>
            <person name="Dooley E."/>
            <person name="Doricent M."/>
            <person name="Dorje P."/>
            <person name="Dorjee K."/>
            <person name="Dupes A."/>
            <person name="Elong R."/>
            <person name="Falk J."/>
            <person name="Farina A."/>
            <person name="Faro S."/>
            <person name="Ferguson D."/>
            <person name="Fisher S."/>
            <person name="Foley C.D."/>
            <person name="Franke A."/>
            <person name="Friedrich D."/>
            <person name="Gadbois L."/>
            <person name="Gearin G."/>
            <person name="Gearin C.R."/>
            <person name="Giannoukos G."/>
            <person name="Goode T."/>
            <person name="Graham J."/>
            <person name="Grandbois E."/>
            <person name="Grewal S."/>
            <person name="Gyaltsen K."/>
            <person name="Hafez N."/>
            <person name="Hagos B."/>
            <person name="Hall J."/>
            <person name="Henson C."/>
            <person name="Hollinger A."/>
            <person name="Honan T."/>
            <person name="Huard M.D."/>
            <person name="Hughes L."/>
            <person name="Hurhula B."/>
            <person name="Husby M.E."/>
            <person name="Kamat A."/>
            <person name="Kanga B."/>
            <person name="Kashin S."/>
            <person name="Khazanovich D."/>
            <person name="Kisner P."/>
            <person name="Lance K."/>
            <person name="Lara M."/>
            <person name="Lee W."/>
            <person name="Lennon N."/>
            <person name="Letendre F."/>
            <person name="LeVine R."/>
            <person name="Lipovsky A."/>
            <person name="Liu X."/>
            <person name="Liu J."/>
            <person name="Liu S."/>
            <person name="Lokyitsang T."/>
            <person name="Lokyitsang Y."/>
            <person name="Lubonja R."/>
            <person name="Lui A."/>
            <person name="MacDonald P."/>
            <person name="Magnisalis V."/>
            <person name="Maru K."/>
            <person name="Matthews C."/>
            <person name="McCusker W."/>
            <person name="McDonough S."/>
            <person name="Mehta T."/>
            <person name="Meldrim J."/>
            <person name="Meneus L."/>
            <person name="Mihai O."/>
            <person name="Mihalev A."/>
            <person name="Mihova T."/>
            <person name="Mittelman R."/>
            <person name="Mlenga V."/>
            <person name="Montmayeur A."/>
            <person name="Mulrain L."/>
            <person name="Navidi A."/>
            <person name="Naylor J."/>
            <person name="Negash T."/>
            <person name="Nguyen T."/>
            <person name="Nguyen N."/>
            <person name="Nicol R."/>
            <person name="Norbu C."/>
            <person name="Norbu N."/>
            <person name="Novod N."/>
            <person name="O'Neill B."/>
            <person name="Osman S."/>
            <person name="Markiewicz E."/>
            <person name="Oyono O.L."/>
            <person name="Patti C."/>
            <person name="Phunkhang P."/>
            <person name="Pierre F."/>
            <person name="Priest M."/>
            <person name="Raghuraman S."/>
            <person name="Rege F."/>
            <person name="Reyes R."/>
            <person name="Rise C."/>
            <person name="Rogov P."/>
            <person name="Ross K."/>
            <person name="Ryan E."/>
            <person name="Settipalli S."/>
            <person name="Shea T."/>
            <person name="Sherpa N."/>
            <person name="Shi L."/>
            <person name="Shih D."/>
            <person name="Sparrow T."/>
            <person name="Spaulding J."/>
            <person name="Stalker J."/>
            <person name="Stange-Thomann N."/>
            <person name="Stavropoulos S."/>
            <person name="Stone C."/>
            <person name="Strader C."/>
            <person name="Tesfaye S."/>
            <person name="Thomson T."/>
            <person name="Thoulutsang Y."/>
            <person name="Thoulutsang D."/>
            <person name="Topham K."/>
            <person name="Topping I."/>
            <person name="Tsamla T."/>
            <person name="Vassiliev H."/>
            <person name="Vo A."/>
            <person name="Wangchuk T."/>
            <person name="Wangdi T."/>
            <person name="Weiand M."/>
            <person name="Wilkinson J."/>
            <person name="Wilson A."/>
            <person name="Yadav S."/>
            <person name="Young G."/>
            <person name="Yu Q."/>
            <person name="Zembek L."/>
            <person name="Zhong D."/>
            <person name="Zimmer A."/>
            <person name="Zwirko Z."/>
            <person name="Jaffe D.B."/>
            <person name="Alvarez P."/>
            <person name="Brockman W."/>
            <person name="Butler J."/>
            <person name="Chin C."/>
            <person name="Gnerre S."/>
            <person name="Grabherr M."/>
            <person name="Kleber M."/>
            <person name="Mauceli E."/>
            <person name="MacCallum I."/>
        </authorList>
    </citation>
    <scope>NUCLEOTIDE SEQUENCE [LARGE SCALE GENOMIC DNA]</scope>
    <source>
        <strain evidence="17">Tucson 14030-0811.24</strain>
    </source>
</reference>
<evidence type="ECO:0000256" key="10">
    <source>
        <dbReference type="ARBA" id="ARBA00023242"/>
    </source>
</evidence>
<dbReference type="GO" id="GO:0005634">
    <property type="term" value="C:nucleus"/>
    <property type="evidence" value="ECO:0007669"/>
    <property type="project" value="UniProtKB-SubCell"/>
</dbReference>
<evidence type="ECO:0008006" key="18">
    <source>
        <dbReference type="Google" id="ProtNLM"/>
    </source>
</evidence>
<dbReference type="HOGENOM" id="CLU_002678_94_3_1"/>
<evidence type="ECO:0000256" key="7">
    <source>
        <dbReference type="ARBA" id="ARBA00023015"/>
    </source>
</evidence>
<keyword evidence="6 12" id="KW-0862">Zinc</keyword>
<keyword evidence="7" id="KW-0805">Transcription regulation</keyword>
<dbReference type="PANTHER" id="PTHR23235:SF142">
    <property type="entry name" value="ZINC FINGER PROTEIN 384"/>
    <property type="match status" value="1"/>
</dbReference>
<protein>
    <recommendedName>
        <fullName evidence="18">Transcription factor Ouib</fullName>
    </recommendedName>
</protein>
<dbReference type="AlphaFoldDB" id="B4N870"/>
<dbReference type="GO" id="GO:0000978">
    <property type="term" value="F:RNA polymerase II cis-regulatory region sequence-specific DNA binding"/>
    <property type="evidence" value="ECO:0007669"/>
    <property type="project" value="TreeGrafter"/>
</dbReference>
<dbReference type="Pfam" id="PF12874">
    <property type="entry name" value="zf-met"/>
    <property type="match status" value="1"/>
</dbReference>
<feature type="domain" description="C2H2-type" evidence="14">
    <location>
        <begin position="351"/>
        <end position="380"/>
    </location>
</feature>
<gene>
    <name evidence="16" type="primary">Dwil\GK11090</name>
    <name evidence="16" type="ORF">Dwil_GK11090</name>
</gene>
<dbReference type="SUPFAM" id="SSF57716">
    <property type="entry name" value="Glucocorticoid receptor-like (DNA-binding domain)"/>
    <property type="match status" value="1"/>
</dbReference>
<dbReference type="GO" id="GO:0030674">
    <property type="term" value="F:protein-macromolecule adaptor activity"/>
    <property type="evidence" value="ECO:0007669"/>
    <property type="project" value="UniProtKB-ARBA"/>
</dbReference>
<feature type="domain" description="ZAD" evidence="15">
    <location>
        <begin position="3"/>
        <end position="78"/>
    </location>
</feature>
<sequence>MTRQCRTCGGVIYNRKAKNLFQMENADILVNIEMISGMTLLNEPDLPNSICACCLLDLNQAVVFRERCNKTQEHFLQRREWQSSNDDEVKEAIDIEPNDGLQLLDNDIADFEVEDMLDYSERDMYSTNRDTEADEDDGTAQDAELTEEAENLISAMQKEMLSFCDDISDHQDTNDEEESTSSPPTKTITKAPRKTNATKAVKKDTEVTAVQRKPYKSWKNLTEEEALERKREQRRRDCVCEQCGRHFTDQSNFKLHMLRHTGVKNFACPECGKSFYTEPLMTLHVRIVHNREKPYVCKYCGKSFHNSTSRIIHERIHTNARPYSCEYCEKTFISASGRKRHELVHNGARPFYCATCDQPFQRSTHLKAHLKSKLHINRASRQRHKSQLEETESQ</sequence>
<evidence type="ECO:0000256" key="12">
    <source>
        <dbReference type="PROSITE-ProRule" id="PRU01263"/>
    </source>
</evidence>
<evidence type="ECO:0000256" key="3">
    <source>
        <dbReference type="ARBA" id="ARBA00022723"/>
    </source>
</evidence>
<evidence type="ECO:0000313" key="17">
    <source>
        <dbReference type="Proteomes" id="UP000007798"/>
    </source>
</evidence>
<dbReference type="GO" id="GO:0008270">
    <property type="term" value="F:zinc ion binding"/>
    <property type="evidence" value="ECO:0007669"/>
    <property type="project" value="UniProtKB-UniRule"/>
</dbReference>
<evidence type="ECO:0000256" key="5">
    <source>
        <dbReference type="ARBA" id="ARBA00022771"/>
    </source>
</evidence>
<keyword evidence="5 11" id="KW-0863">Zinc-finger</keyword>
<dbReference type="SMR" id="B4N870"/>
<dbReference type="STRING" id="7260.B4N870"/>
<feature type="domain" description="C2H2-type" evidence="14">
    <location>
        <begin position="295"/>
        <end position="322"/>
    </location>
</feature>
<dbReference type="SUPFAM" id="SSF57667">
    <property type="entry name" value="beta-beta-alpha zinc fingers"/>
    <property type="match status" value="3"/>
</dbReference>
<dbReference type="PROSITE" id="PS51915">
    <property type="entry name" value="ZAD"/>
    <property type="match status" value="1"/>
</dbReference>
<evidence type="ECO:0000256" key="13">
    <source>
        <dbReference type="SAM" id="MobiDB-lite"/>
    </source>
</evidence>
<comment type="subcellular location">
    <subcellularLocation>
        <location evidence="1">Nucleus</location>
    </subcellularLocation>
</comment>
<feature type="binding site" evidence="12">
    <location>
        <position position="8"/>
    </location>
    <ligand>
        <name>Zn(2+)</name>
        <dbReference type="ChEBI" id="CHEBI:29105"/>
    </ligand>
</feature>
<evidence type="ECO:0000256" key="9">
    <source>
        <dbReference type="ARBA" id="ARBA00023163"/>
    </source>
</evidence>
<feature type="region of interest" description="Disordered" evidence="13">
    <location>
        <begin position="167"/>
        <end position="205"/>
    </location>
</feature>
<evidence type="ECO:0000256" key="6">
    <source>
        <dbReference type="ARBA" id="ARBA00022833"/>
    </source>
</evidence>
<keyword evidence="8" id="KW-0238">DNA-binding</keyword>
<feature type="domain" description="C2H2-type" evidence="14">
    <location>
        <begin position="266"/>
        <end position="294"/>
    </location>
</feature>
<name>B4N870_DROWI</name>
<keyword evidence="9" id="KW-0804">Transcription</keyword>
<evidence type="ECO:0000256" key="4">
    <source>
        <dbReference type="ARBA" id="ARBA00022737"/>
    </source>
</evidence>
<feature type="binding site" evidence="12">
    <location>
        <position position="51"/>
    </location>
    <ligand>
        <name>Zn(2+)</name>
        <dbReference type="ChEBI" id="CHEBI:29105"/>
    </ligand>
</feature>
<dbReference type="OMA" id="ICACCTL"/>
<dbReference type="EMBL" id="CH964232">
    <property type="protein sequence ID" value="EDW81321.1"/>
    <property type="molecule type" value="Genomic_DNA"/>
</dbReference>
<dbReference type="Pfam" id="PF00096">
    <property type="entry name" value="zf-C2H2"/>
    <property type="match status" value="4"/>
</dbReference>
<dbReference type="PROSITE" id="PS50157">
    <property type="entry name" value="ZINC_FINGER_C2H2_2"/>
    <property type="match status" value="5"/>
</dbReference>
<evidence type="ECO:0000259" key="15">
    <source>
        <dbReference type="PROSITE" id="PS51915"/>
    </source>
</evidence>
<feature type="domain" description="C2H2-type" evidence="14">
    <location>
        <begin position="323"/>
        <end position="350"/>
    </location>
</feature>
<dbReference type="KEGG" id="dwi:6647532"/>
<feature type="binding site" evidence="12">
    <location>
        <position position="5"/>
    </location>
    <ligand>
        <name>Zn(2+)</name>
        <dbReference type="ChEBI" id="CHEBI:29105"/>
    </ligand>
</feature>
<dbReference type="GO" id="GO:0000981">
    <property type="term" value="F:DNA-binding transcription factor activity, RNA polymerase II-specific"/>
    <property type="evidence" value="ECO:0007669"/>
    <property type="project" value="TreeGrafter"/>
</dbReference>
<dbReference type="FunFam" id="3.30.160.60:FF:000240">
    <property type="entry name" value="Zinc finger protein 250"/>
    <property type="match status" value="1"/>
</dbReference>